<proteinExistence type="predicted"/>
<dbReference type="Proteomes" id="UP000192840">
    <property type="component" value="Unassembled WGS sequence"/>
</dbReference>
<accession>A0A1W2CY82</accession>
<dbReference type="Pfam" id="PF14430">
    <property type="entry name" value="Imm1"/>
    <property type="match status" value="1"/>
</dbReference>
<dbReference type="RefSeq" id="WP_030478809.1">
    <property type="nucleotide sequence ID" value="NZ_FWYC01000006.1"/>
</dbReference>
<sequence length="146" mass="16267">MIVTAILTTQIGRVARGVIECTQLIDQVLDTEHMTWETLLAVGDVEFYSDQSGPYPNHQIRVSVSPKNGVAALSYTDHDDPALSIANSHNQSDRSPAVDLVFNGDTGALFPRSALIPIPRARVALMEWLRTRTRPTCIEWVPYDEY</sequence>
<name>A0A1W2CY82_9PSEU</name>
<gene>
    <name evidence="1" type="ORF">SAMN05660733_02522</name>
</gene>
<dbReference type="EMBL" id="FWYC01000006">
    <property type="protein sequence ID" value="SMC90219.1"/>
    <property type="molecule type" value="Genomic_DNA"/>
</dbReference>
<dbReference type="STRING" id="40571.SAMN05660733_02522"/>
<dbReference type="AlphaFoldDB" id="A0A1W2CY82"/>
<protein>
    <submittedName>
        <fullName evidence="1">Immunity protein Imm1</fullName>
    </submittedName>
</protein>
<keyword evidence="2" id="KW-1185">Reference proteome</keyword>
<dbReference type="OrthoDB" id="3622062at2"/>
<reference evidence="2" key="1">
    <citation type="submission" date="2017-04" db="EMBL/GenBank/DDBJ databases">
        <authorList>
            <person name="Varghese N."/>
            <person name="Submissions S."/>
        </authorList>
    </citation>
    <scope>NUCLEOTIDE SEQUENCE [LARGE SCALE GENOMIC DNA]</scope>
    <source>
        <strain evidence="2">DSM 44073</strain>
    </source>
</reference>
<evidence type="ECO:0000313" key="1">
    <source>
        <dbReference type="EMBL" id="SMC90219.1"/>
    </source>
</evidence>
<organism evidence="1 2">
    <name type="scientific">Lentzea albidocapillata</name>
    <dbReference type="NCBI Taxonomy" id="40571"/>
    <lineage>
        <taxon>Bacteria</taxon>
        <taxon>Bacillati</taxon>
        <taxon>Actinomycetota</taxon>
        <taxon>Actinomycetes</taxon>
        <taxon>Pseudonocardiales</taxon>
        <taxon>Pseudonocardiaceae</taxon>
        <taxon>Lentzea</taxon>
    </lineage>
</organism>
<evidence type="ECO:0000313" key="2">
    <source>
        <dbReference type="Proteomes" id="UP000192840"/>
    </source>
</evidence>
<dbReference type="InterPro" id="IPR025680">
    <property type="entry name" value="DddI"/>
</dbReference>